<accession>A0A914DNF0</accession>
<sequence length="161" mass="18898">MDQVVLSLEHDGRRLNVWRENKENRQRFFVTPLAEIIKNSSQCSNDKYSNEPRYVLTFRVRFWDPKVKATELLKDDWSSVYWDNIYARPDVQTEHYQQSYTYDQGKKQFIYDAAKDQQFRSSIKDETHRDDLTSDILNIGSSSSGIQIELKGVTTTGMANT</sequence>
<name>A0A914DNF0_9BILA</name>
<dbReference type="Proteomes" id="UP000887540">
    <property type="component" value="Unplaced"/>
</dbReference>
<evidence type="ECO:0000313" key="1">
    <source>
        <dbReference type="Proteomes" id="UP000887540"/>
    </source>
</evidence>
<organism evidence="1 2">
    <name type="scientific">Acrobeloides nanus</name>
    <dbReference type="NCBI Taxonomy" id="290746"/>
    <lineage>
        <taxon>Eukaryota</taxon>
        <taxon>Metazoa</taxon>
        <taxon>Ecdysozoa</taxon>
        <taxon>Nematoda</taxon>
        <taxon>Chromadorea</taxon>
        <taxon>Rhabditida</taxon>
        <taxon>Tylenchina</taxon>
        <taxon>Cephalobomorpha</taxon>
        <taxon>Cephaloboidea</taxon>
        <taxon>Cephalobidae</taxon>
        <taxon>Acrobeloides</taxon>
    </lineage>
</organism>
<evidence type="ECO:0000313" key="2">
    <source>
        <dbReference type="WBParaSite" id="ACRNAN_scaffold3009.g25208.t1"/>
    </source>
</evidence>
<protein>
    <submittedName>
        <fullName evidence="2">Uncharacterized protein</fullName>
    </submittedName>
</protein>
<reference evidence="2" key="1">
    <citation type="submission" date="2022-11" db="UniProtKB">
        <authorList>
            <consortium name="WormBaseParasite"/>
        </authorList>
    </citation>
    <scope>IDENTIFICATION</scope>
</reference>
<dbReference type="WBParaSite" id="ACRNAN_scaffold3009.g25208.t1">
    <property type="protein sequence ID" value="ACRNAN_scaffold3009.g25208.t1"/>
    <property type="gene ID" value="ACRNAN_scaffold3009.g25208"/>
</dbReference>
<keyword evidence="1" id="KW-1185">Reference proteome</keyword>
<dbReference type="AlphaFoldDB" id="A0A914DNF0"/>
<proteinExistence type="predicted"/>